<feature type="chain" id="PRO_5042954842" evidence="2">
    <location>
        <begin position="20"/>
        <end position="124"/>
    </location>
</feature>
<reference evidence="4" key="1">
    <citation type="submission" date="2022-10" db="EMBL/GenBank/DDBJ databases">
        <title>Genome assembly of Pristionchus species.</title>
        <authorList>
            <person name="Yoshida K."/>
            <person name="Sommer R.J."/>
        </authorList>
    </citation>
    <scope>NUCLEOTIDE SEQUENCE [LARGE SCALE GENOMIC DNA]</scope>
    <source>
        <strain evidence="4">RS5460</strain>
    </source>
</reference>
<dbReference type="EMBL" id="BTRK01000003">
    <property type="protein sequence ID" value="GMR41465.1"/>
    <property type="molecule type" value="Genomic_DNA"/>
</dbReference>
<evidence type="ECO:0000313" key="3">
    <source>
        <dbReference type="EMBL" id="GMR41465.1"/>
    </source>
</evidence>
<keyword evidence="2" id="KW-0732">Signal</keyword>
<evidence type="ECO:0000256" key="2">
    <source>
        <dbReference type="SAM" id="SignalP"/>
    </source>
</evidence>
<feature type="non-terminal residue" evidence="3">
    <location>
        <position position="124"/>
    </location>
</feature>
<name>A0AAN5CDQ4_9BILA</name>
<accession>A0AAN5CDQ4</accession>
<evidence type="ECO:0000256" key="1">
    <source>
        <dbReference type="SAM" id="MobiDB-lite"/>
    </source>
</evidence>
<keyword evidence="4" id="KW-1185">Reference proteome</keyword>
<organism evidence="3 4">
    <name type="scientific">Pristionchus mayeri</name>
    <dbReference type="NCBI Taxonomy" id="1317129"/>
    <lineage>
        <taxon>Eukaryota</taxon>
        <taxon>Metazoa</taxon>
        <taxon>Ecdysozoa</taxon>
        <taxon>Nematoda</taxon>
        <taxon>Chromadorea</taxon>
        <taxon>Rhabditida</taxon>
        <taxon>Rhabditina</taxon>
        <taxon>Diplogasteromorpha</taxon>
        <taxon>Diplogasteroidea</taxon>
        <taxon>Neodiplogasteridae</taxon>
        <taxon>Pristionchus</taxon>
    </lineage>
</organism>
<feature type="compositionally biased region" description="Polar residues" evidence="1">
    <location>
        <begin position="32"/>
        <end position="49"/>
    </location>
</feature>
<dbReference type="AlphaFoldDB" id="A0AAN5CDQ4"/>
<dbReference type="Proteomes" id="UP001328107">
    <property type="component" value="Unassembled WGS sequence"/>
</dbReference>
<feature type="region of interest" description="Disordered" evidence="1">
    <location>
        <begin position="25"/>
        <end position="124"/>
    </location>
</feature>
<feature type="signal peptide" evidence="2">
    <location>
        <begin position="1"/>
        <end position="19"/>
    </location>
</feature>
<protein>
    <submittedName>
        <fullName evidence="3">Uncharacterized protein</fullName>
    </submittedName>
</protein>
<proteinExistence type="predicted"/>
<sequence length="124" mass="13010">MLQLLLLLQLLVPLGLLHALCGESVKKKRGSHTGTGRSFKSRKSSSPGAKSNDELLRTAVDSAGGGRLPMGDENEGGTNEEKNSGRISIHGTVHNTDTFQSAEPVDGDCKMPSIEGGIDPEKAA</sequence>
<evidence type="ECO:0000313" key="4">
    <source>
        <dbReference type="Proteomes" id="UP001328107"/>
    </source>
</evidence>
<gene>
    <name evidence="3" type="ORF">PMAYCL1PPCAC_11660</name>
</gene>
<comment type="caution">
    <text evidence="3">The sequence shown here is derived from an EMBL/GenBank/DDBJ whole genome shotgun (WGS) entry which is preliminary data.</text>
</comment>